<dbReference type="InParanoid" id="A0A251U766"/>
<dbReference type="GO" id="GO:0031640">
    <property type="term" value="P:killing of cells of another organism"/>
    <property type="evidence" value="ECO:0007669"/>
    <property type="project" value="UniProtKB-KW"/>
</dbReference>
<evidence type="ECO:0000256" key="1">
    <source>
        <dbReference type="ARBA" id="ARBA00006722"/>
    </source>
</evidence>
<keyword evidence="7" id="KW-1185">Reference proteome</keyword>
<dbReference type="EMBL" id="CM007897">
    <property type="protein sequence ID" value="OTG19165.1"/>
    <property type="molecule type" value="Genomic_DNA"/>
</dbReference>
<evidence type="ECO:0000256" key="4">
    <source>
        <dbReference type="ARBA" id="ARBA00022821"/>
    </source>
</evidence>
<dbReference type="InterPro" id="IPR010851">
    <property type="entry name" value="DEFL"/>
</dbReference>
<comment type="similarity">
    <text evidence="1">Belongs to the DEFL family.</text>
</comment>
<organism evidence="6 7">
    <name type="scientific">Helianthus annuus</name>
    <name type="common">Common sunflower</name>
    <dbReference type="NCBI Taxonomy" id="4232"/>
    <lineage>
        <taxon>Eukaryota</taxon>
        <taxon>Viridiplantae</taxon>
        <taxon>Streptophyta</taxon>
        <taxon>Embryophyta</taxon>
        <taxon>Tracheophyta</taxon>
        <taxon>Spermatophyta</taxon>
        <taxon>Magnoliopsida</taxon>
        <taxon>eudicotyledons</taxon>
        <taxon>Gunneridae</taxon>
        <taxon>Pentapetalae</taxon>
        <taxon>asterids</taxon>
        <taxon>campanulids</taxon>
        <taxon>Asterales</taxon>
        <taxon>Asteraceae</taxon>
        <taxon>Asteroideae</taxon>
        <taxon>Heliantheae alliance</taxon>
        <taxon>Heliantheae</taxon>
        <taxon>Helianthus</taxon>
    </lineage>
</organism>
<dbReference type="Pfam" id="PF07333">
    <property type="entry name" value="SLR1-BP"/>
    <property type="match status" value="1"/>
</dbReference>
<keyword evidence="4" id="KW-0611">Plant defense</keyword>
<dbReference type="Proteomes" id="UP000215914">
    <property type="component" value="Chromosome 8"/>
</dbReference>
<evidence type="ECO:0000256" key="5">
    <source>
        <dbReference type="ARBA" id="ARBA00023157"/>
    </source>
</evidence>
<keyword evidence="6" id="KW-0167">Capsid protein</keyword>
<accession>A0A251U766</accession>
<reference evidence="7" key="1">
    <citation type="journal article" date="2017" name="Nature">
        <title>The sunflower genome provides insights into oil metabolism, flowering and Asterid evolution.</title>
        <authorList>
            <person name="Badouin H."/>
            <person name="Gouzy J."/>
            <person name="Grassa C.J."/>
            <person name="Murat F."/>
            <person name="Staton S.E."/>
            <person name="Cottret L."/>
            <person name="Lelandais-Briere C."/>
            <person name="Owens G.L."/>
            <person name="Carrere S."/>
            <person name="Mayjonade B."/>
            <person name="Legrand L."/>
            <person name="Gill N."/>
            <person name="Kane N.C."/>
            <person name="Bowers J.E."/>
            <person name="Hubner S."/>
            <person name="Bellec A."/>
            <person name="Berard A."/>
            <person name="Berges H."/>
            <person name="Blanchet N."/>
            <person name="Boniface M.C."/>
            <person name="Brunel D."/>
            <person name="Catrice O."/>
            <person name="Chaidir N."/>
            <person name="Claudel C."/>
            <person name="Donnadieu C."/>
            <person name="Faraut T."/>
            <person name="Fievet G."/>
            <person name="Helmstetter N."/>
            <person name="King M."/>
            <person name="Knapp S.J."/>
            <person name="Lai Z."/>
            <person name="Le Paslier M.C."/>
            <person name="Lippi Y."/>
            <person name="Lorenzon L."/>
            <person name="Mandel J.R."/>
            <person name="Marage G."/>
            <person name="Marchand G."/>
            <person name="Marquand E."/>
            <person name="Bret-Mestries E."/>
            <person name="Morien E."/>
            <person name="Nambeesan S."/>
            <person name="Nguyen T."/>
            <person name="Pegot-Espagnet P."/>
            <person name="Pouilly N."/>
            <person name="Raftis F."/>
            <person name="Sallet E."/>
            <person name="Schiex T."/>
            <person name="Thomas J."/>
            <person name="Vandecasteele C."/>
            <person name="Vares D."/>
            <person name="Vear F."/>
            <person name="Vautrin S."/>
            <person name="Crespi M."/>
            <person name="Mangin B."/>
            <person name="Burke J.M."/>
            <person name="Salse J."/>
            <person name="Munos S."/>
            <person name="Vincourt P."/>
            <person name="Rieseberg L.H."/>
            <person name="Langlade N.B."/>
        </authorList>
    </citation>
    <scope>NUCLEOTIDE SEQUENCE [LARGE SCALE GENOMIC DNA]</scope>
    <source>
        <strain evidence="7">cv. SF193</strain>
    </source>
</reference>
<evidence type="ECO:0000256" key="2">
    <source>
        <dbReference type="ARBA" id="ARBA00022529"/>
    </source>
</evidence>
<keyword evidence="3" id="KW-0295">Fungicide</keyword>
<dbReference type="AlphaFoldDB" id="A0A251U766"/>
<evidence type="ECO:0000256" key="3">
    <source>
        <dbReference type="ARBA" id="ARBA00022577"/>
    </source>
</evidence>
<evidence type="ECO:0000313" key="7">
    <source>
        <dbReference type="Proteomes" id="UP000215914"/>
    </source>
</evidence>
<dbReference type="GO" id="GO:0050832">
    <property type="term" value="P:defense response to fungus"/>
    <property type="evidence" value="ECO:0007669"/>
    <property type="project" value="UniProtKB-KW"/>
</dbReference>
<sequence length="83" mass="9494">MFGFCGLAIHGSFGSSFVDGCRTVLNRESCNREYCIEQCLKNYKGVGECKFSIHLGNHYCLCNHPCLMNLWNLFNNIQLGEFF</sequence>
<gene>
    <name evidence="6" type="ORF">HannXRQ_Chr08g0231051</name>
</gene>
<name>A0A251U766_HELAN</name>
<proteinExistence type="inferred from homology"/>
<keyword evidence="6" id="KW-0946">Virion</keyword>
<keyword evidence="5" id="KW-1015">Disulfide bond</keyword>
<evidence type="ECO:0000313" key="6">
    <source>
        <dbReference type="EMBL" id="OTG19165.1"/>
    </source>
</evidence>
<protein>
    <submittedName>
        <fullName evidence="6">Putative S locus-related glycoprotein 1 binding pollen coat protein</fullName>
    </submittedName>
</protein>
<keyword evidence="2" id="KW-0929">Antimicrobial</keyword>